<organism evidence="1">
    <name type="scientific">uncultured Rubrobacteraceae bacterium</name>
    <dbReference type="NCBI Taxonomy" id="349277"/>
    <lineage>
        <taxon>Bacteria</taxon>
        <taxon>Bacillati</taxon>
        <taxon>Actinomycetota</taxon>
        <taxon>Rubrobacteria</taxon>
        <taxon>Rubrobacterales</taxon>
        <taxon>Rubrobacteraceae</taxon>
        <taxon>environmental samples</taxon>
    </lineage>
</organism>
<accession>A0A6J4R3W6</accession>
<protein>
    <submittedName>
        <fullName evidence="1">Uncharacterized protein</fullName>
    </submittedName>
</protein>
<proteinExistence type="predicted"/>
<dbReference type="EMBL" id="CADCVH010000057">
    <property type="protein sequence ID" value="CAA9458224.1"/>
    <property type="molecule type" value="Genomic_DNA"/>
</dbReference>
<evidence type="ECO:0000313" key="1">
    <source>
        <dbReference type="EMBL" id="CAA9458224.1"/>
    </source>
</evidence>
<gene>
    <name evidence="1" type="ORF">AVDCRST_MAG02-1672</name>
</gene>
<name>A0A6J4R3W6_9ACTN</name>
<reference evidence="1" key="1">
    <citation type="submission" date="2020-02" db="EMBL/GenBank/DDBJ databases">
        <authorList>
            <person name="Meier V. D."/>
        </authorList>
    </citation>
    <scope>NUCLEOTIDE SEQUENCE</scope>
    <source>
        <strain evidence="1">AVDCRST_MAG02</strain>
    </source>
</reference>
<sequence>MSLLSRARARSAIEKAGVRAYVALHEAGGSPKYLPKAAFSYDAERNLYVCPRGSRPPYTVRRAYKWTYLYAAEEPTTG</sequence>
<dbReference type="AlphaFoldDB" id="A0A6J4R3W6"/>